<keyword evidence="5 9" id="KW-0547">Nucleotide-binding</keyword>
<evidence type="ECO:0000256" key="9">
    <source>
        <dbReference type="PROSITE-ProRule" id="PRU10141"/>
    </source>
</evidence>
<dbReference type="InterPro" id="IPR050940">
    <property type="entry name" value="Actin_reg-Ser/Thr_kinase"/>
</dbReference>
<keyword evidence="14" id="KW-1185">Reference proteome</keyword>
<dbReference type="PANTHER" id="PTHR46485:SF5">
    <property type="entry name" value="CENTER DIVIDER, ISOFORM A"/>
    <property type="match status" value="1"/>
</dbReference>
<dbReference type="AlphaFoldDB" id="A0AAD5XYP6"/>
<dbReference type="InterPro" id="IPR046349">
    <property type="entry name" value="C1-like_sf"/>
</dbReference>
<keyword evidence="2 10" id="KW-0723">Serine/threonine-protein kinase</keyword>
<dbReference type="InterPro" id="IPR001245">
    <property type="entry name" value="Ser-Thr/Tyr_kinase_cat_dom"/>
</dbReference>
<reference evidence="13" key="1">
    <citation type="submission" date="2020-05" db="EMBL/GenBank/DDBJ databases">
        <title>Phylogenomic resolution of chytrid fungi.</title>
        <authorList>
            <person name="Stajich J.E."/>
            <person name="Amses K."/>
            <person name="Simmons R."/>
            <person name="Seto K."/>
            <person name="Myers J."/>
            <person name="Bonds A."/>
            <person name="Quandt C.A."/>
            <person name="Barry K."/>
            <person name="Liu P."/>
            <person name="Grigoriev I."/>
            <person name="Longcore J.E."/>
            <person name="James T.Y."/>
        </authorList>
    </citation>
    <scope>NUCLEOTIDE SEQUENCE</scope>
    <source>
        <strain evidence="13">JEL0476</strain>
    </source>
</reference>
<keyword evidence="7" id="KW-0862">Zinc</keyword>
<evidence type="ECO:0000256" key="2">
    <source>
        <dbReference type="ARBA" id="ARBA00022527"/>
    </source>
</evidence>
<evidence type="ECO:0000313" key="13">
    <source>
        <dbReference type="EMBL" id="KAJ3213967.1"/>
    </source>
</evidence>
<evidence type="ECO:0000256" key="4">
    <source>
        <dbReference type="ARBA" id="ARBA00022723"/>
    </source>
</evidence>
<evidence type="ECO:0000256" key="5">
    <source>
        <dbReference type="ARBA" id="ARBA00022741"/>
    </source>
</evidence>
<keyword evidence="4" id="KW-0479">Metal-binding</keyword>
<accession>A0AAD5XYP6</accession>
<dbReference type="PROSITE" id="PS00108">
    <property type="entry name" value="PROTEIN_KINASE_ST"/>
    <property type="match status" value="1"/>
</dbReference>
<dbReference type="GO" id="GO:0005524">
    <property type="term" value="F:ATP binding"/>
    <property type="evidence" value="ECO:0007669"/>
    <property type="project" value="UniProtKB-UniRule"/>
</dbReference>
<dbReference type="SMART" id="SM00220">
    <property type="entry name" value="S_TKc"/>
    <property type="match status" value="1"/>
</dbReference>
<evidence type="ECO:0000256" key="3">
    <source>
        <dbReference type="ARBA" id="ARBA00022679"/>
    </source>
</evidence>
<keyword evidence="8 9" id="KW-0067">ATP-binding</keyword>
<dbReference type="Gene3D" id="3.30.200.20">
    <property type="entry name" value="Phosphorylase Kinase, domain 1"/>
    <property type="match status" value="1"/>
</dbReference>
<dbReference type="InterPro" id="IPR008271">
    <property type="entry name" value="Ser/Thr_kinase_AS"/>
</dbReference>
<dbReference type="GO" id="GO:0004674">
    <property type="term" value="F:protein serine/threonine kinase activity"/>
    <property type="evidence" value="ECO:0007669"/>
    <property type="project" value="UniProtKB-KW"/>
</dbReference>
<dbReference type="InterPro" id="IPR002219">
    <property type="entry name" value="PKC_DAG/PE"/>
</dbReference>
<proteinExistence type="inferred from homology"/>
<feature type="domain" description="Protein kinase" evidence="11">
    <location>
        <begin position="13"/>
        <end position="266"/>
    </location>
</feature>
<feature type="binding site" evidence="9">
    <location>
        <position position="41"/>
    </location>
    <ligand>
        <name>ATP</name>
        <dbReference type="ChEBI" id="CHEBI:30616"/>
    </ligand>
</feature>
<evidence type="ECO:0000259" key="11">
    <source>
        <dbReference type="PROSITE" id="PS50011"/>
    </source>
</evidence>
<dbReference type="SUPFAM" id="SSF57889">
    <property type="entry name" value="Cysteine-rich domain"/>
    <property type="match status" value="1"/>
</dbReference>
<dbReference type="PROSITE" id="PS00107">
    <property type="entry name" value="PROTEIN_KINASE_ATP"/>
    <property type="match status" value="1"/>
</dbReference>
<keyword evidence="3" id="KW-0808">Transferase</keyword>
<dbReference type="EMBL" id="JADGJW010000661">
    <property type="protein sequence ID" value="KAJ3213967.1"/>
    <property type="molecule type" value="Genomic_DNA"/>
</dbReference>
<protein>
    <submittedName>
        <fullName evidence="13">Uncharacterized protein</fullName>
    </submittedName>
</protein>
<dbReference type="CDD" id="cd00029">
    <property type="entry name" value="C1"/>
    <property type="match status" value="1"/>
</dbReference>
<dbReference type="InterPro" id="IPR000719">
    <property type="entry name" value="Prot_kinase_dom"/>
</dbReference>
<dbReference type="CDD" id="cd13999">
    <property type="entry name" value="STKc_MAP3K-like"/>
    <property type="match status" value="1"/>
</dbReference>
<dbReference type="GO" id="GO:0046872">
    <property type="term" value="F:metal ion binding"/>
    <property type="evidence" value="ECO:0007669"/>
    <property type="project" value="UniProtKB-KW"/>
</dbReference>
<sequence length="424" mass="48133">MEKKMYEIEWEDLTEWKEIGSGAFGQVYKAEYLGTEVAIKKFMDIKPNPNIDLKKYIDREVGILQECRHPNVVQFMGVCIHENKCYIVTEYVGGGNLKELLLDATKNLDWREKLSFAIDSARAMVYLHSREIIHRDLKSENFLLTDNKRLKVCDFGLSRETPITPEDVQSLSFCGTDAYMAPEMMLCMPFDTSVDIFSFGIIILEIIFRVVADTSMNGIPSVHPLLDRVIPDFYETALDCCQENAERRPAMKDVLKRLKRIEQSLLSATSNANVGYLTESQLHLTSPSIEDSTTSLNSSVNLSQSFKNKIGFTKFEKIRNSNESDLDNSNKFVGAVPHRFSLMYNLTKSRCNVCSRGFGMTGRHLICDDCGCQVHKRCGIHAEPNFKDVDETSTVINITRSLRELRGLSNKSSIIGSGRRESKH</sequence>
<dbReference type="PANTHER" id="PTHR46485">
    <property type="entry name" value="LIM DOMAIN KINASE 1"/>
    <property type="match status" value="1"/>
</dbReference>
<name>A0AAD5XYP6_9FUNG</name>
<dbReference type="Gene3D" id="1.10.510.10">
    <property type="entry name" value="Transferase(Phosphotransferase) domain 1"/>
    <property type="match status" value="1"/>
</dbReference>
<dbReference type="InterPro" id="IPR011009">
    <property type="entry name" value="Kinase-like_dom_sf"/>
</dbReference>
<dbReference type="PROSITE" id="PS50081">
    <property type="entry name" value="ZF_DAG_PE_2"/>
    <property type="match status" value="1"/>
</dbReference>
<evidence type="ECO:0000256" key="6">
    <source>
        <dbReference type="ARBA" id="ARBA00022777"/>
    </source>
</evidence>
<keyword evidence="6" id="KW-0418">Kinase</keyword>
<dbReference type="Proteomes" id="UP001211065">
    <property type="component" value="Unassembled WGS sequence"/>
</dbReference>
<dbReference type="Gene3D" id="3.30.60.20">
    <property type="match status" value="1"/>
</dbReference>
<evidence type="ECO:0000256" key="10">
    <source>
        <dbReference type="RuleBase" id="RU000304"/>
    </source>
</evidence>
<comment type="similarity">
    <text evidence="1">Belongs to the protein kinase superfamily. TKL Ser/Thr protein kinase family.</text>
</comment>
<organism evidence="13 14">
    <name type="scientific">Clydaea vesicula</name>
    <dbReference type="NCBI Taxonomy" id="447962"/>
    <lineage>
        <taxon>Eukaryota</taxon>
        <taxon>Fungi</taxon>
        <taxon>Fungi incertae sedis</taxon>
        <taxon>Chytridiomycota</taxon>
        <taxon>Chytridiomycota incertae sedis</taxon>
        <taxon>Chytridiomycetes</taxon>
        <taxon>Lobulomycetales</taxon>
        <taxon>Lobulomycetaceae</taxon>
        <taxon>Clydaea</taxon>
    </lineage>
</organism>
<dbReference type="PROSITE" id="PS50011">
    <property type="entry name" value="PROTEIN_KINASE_DOM"/>
    <property type="match status" value="1"/>
</dbReference>
<dbReference type="Pfam" id="PF07714">
    <property type="entry name" value="PK_Tyr_Ser-Thr"/>
    <property type="match status" value="1"/>
</dbReference>
<evidence type="ECO:0000259" key="12">
    <source>
        <dbReference type="PROSITE" id="PS50081"/>
    </source>
</evidence>
<evidence type="ECO:0000256" key="8">
    <source>
        <dbReference type="ARBA" id="ARBA00022840"/>
    </source>
</evidence>
<dbReference type="SUPFAM" id="SSF56112">
    <property type="entry name" value="Protein kinase-like (PK-like)"/>
    <property type="match status" value="1"/>
</dbReference>
<evidence type="ECO:0000256" key="7">
    <source>
        <dbReference type="ARBA" id="ARBA00022833"/>
    </source>
</evidence>
<evidence type="ECO:0000313" key="14">
    <source>
        <dbReference type="Proteomes" id="UP001211065"/>
    </source>
</evidence>
<feature type="domain" description="Phorbol-ester/DAG-type" evidence="12">
    <location>
        <begin position="337"/>
        <end position="386"/>
    </location>
</feature>
<dbReference type="FunFam" id="3.30.200.20:FF:000180">
    <property type="entry name" value="serine/threonine-protein kinase STY46-like"/>
    <property type="match status" value="1"/>
</dbReference>
<evidence type="ECO:0000256" key="1">
    <source>
        <dbReference type="ARBA" id="ARBA00005843"/>
    </source>
</evidence>
<gene>
    <name evidence="13" type="ORF">HK099_007097</name>
</gene>
<comment type="caution">
    <text evidence="13">The sequence shown here is derived from an EMBL/GenBank/DDBJ whole genome shotgun (WGS) entry which is preliminary data.</text>
</comment>
<dbReference type="InterPro" id="IPR017441">
    <property type="entry name" value="Protein_kinase_ATP_BS"/>
</dbReference>